<organism evidence="6 7">
    <name type="scientific">Leclercia adecarboxylata</name>
    <dbReference type="NCBI Taxonomy" id="83655"/>
    <lineage>
        <taxon>Bacteria</taxon>
        <taxon>Pseudomonadati</taxon>
        <taxon>Pseudomonadota</taxon>
        <taxon>Gammaproteobacteria</taxon>
        <taxon>Enterobacterales</taxon>
        <taxon>Enterobacteriaceae</taxon>
        <taxon>Leclercia</taxon>
    </lineage>
</organism>
<name>A0A7H0FII5_9ENTR</name>
<dbReference type="InterPro" id="IPR016181">
    <property type="entry name" value="Acyl_CoA_acyltransferase"/>
</dbReference>
<dbReference type="PANTHER" id="PTHR43877">
    <property type="entry name" value="AMINOALKYLPHOSPHONATE N-ACETYLTRANSFERASE-RELATED-RELATED"/>
    <property type="match status" value="1"/>
</dbReference>
<proteinExistence type="predicted"/>
<evidence type="ECO:0000313" key="4">
    <source>
        <dbReference type="EMBL" id="MDC6638166.1"/>
    </source>
</evidence>
<dbReference type="Pfam" id="PF00583">
    <property type="entry name" value="Acetyltransf_1"/>
    <property type="match status" value="1"/>
</dbReference>
<dbReference type="EMBL" id="PDLK01000002">
    <property type="protein sequence ID" value="PHH04167.1"/>
    <property type="molecule type" value="Genomic_DNA"/>
</dbReference>
<evidence type="ECO:0000313" key="6">
    <source>
        <dbReference type="EMBL" id="PHH04167.1"/>
    </source>
</evidence>
<dbReference type="PANTHER" id="PTHR43877:SF2">
    <property type="entry name" value="AMINOALKYLPHOSPHONATE N-ACETYLTRANSFERASE-RELATED"/>
    <property type="match status" value="1"/>
</dbReference>
<dbReference type="Gene3D" id="3.40.630.30">
    <property type="match status" value="1"/>
</dbReference>
<sequence>MYSITSESPAHPDIIALIAELDRYQSALYPAESNHLLDLTGLPAHTLIMMVIRDRQLNAVGCGAVVLNADGSGEMKRVYIDPAHRGQRLGEKLLAALEDEAFSRSCHTLRLETGISQPAAVRLYERCGYQTCAAFPPYVEDPLSLFMEKPLVADLRLAAL</sequence>
<dbReference type="PROSITE" id="PS51186">
    <property type="entry name" value="GNAT"/>
    <property type="match status" value="1"/>
</dbReference>
<dbReference type="RefSeq" id="WP_032618063.1">
    <property type="nucleotide sequence ID" value="NZ_CBCYJT010000004.1"/>
</dbReference>
<reference evidence="4" key="3">
    <citation type="journal article" date="2023" name="Genes Genomics">
        <title>Genomic insights of Leclercia adecarboxylata strains linked to an outbreak in public hospitals in Mexico.</title>
        <authorList>
            <person name="Barrios-Villa E."/>
            <person name="Pacheco-Flores B."/>
            <person name="Lozano-Zarain P."/>
            <person name="Del Campo-Ortega R."/>
            <person name="de Jesus Ascencio-Montiel I."/>
            <person name="Gonzalez-Leon M."/>
            <person name="Camorlinga-Ponce M."/>
            <person name="Gaytan Cervantes F.J."/>
            <person name="Gonzalez Torres C."/>
            <person name="Aguilar E."/>
            <person name="Gonzalez Ibarra J."/>
            <person name="Torres Lopez F.J."/>
            <person name="Rosas-Vargas H."/>
            <person name="Gonzalez-Bonilla C.R."/>
            <person name="Del Carmen Rocha-Gracia R."/>
        </authorList>
    </citation>
    <scope>NUCLEOTIDE SEQUENCE</scope>
    <source>
        <strain evidence="4">Lac40</strain>
    </source>
</reference>
<dbReference type="KEGG" id="lax:APT61_11490"/>
<dbReference type="Proteomes" id="UP001357437">
    <property type="component" value="Unassembled WGS sequence"/>
</dbReference>
<evidence type="ECO:0000313" key="8">
    <source>
        <dbReference type="Proteomes" id="UP001357437"/>
    </source>
</evidence>
<evidence type="ECO:0000256" key="2">
    <source>
        <dbReference type="ARBA" id="ARBA00023315"/>
    </source>
</evidence>
<dbReference type="AlphaFoldDB" id="A0A7H0FII5"/>
<keyword evidence="2" id="KW-0012">Acyltransferase</keyword>
<evidence type="ECO:0000313" key="5">
    <source>
        <dbReference type="EMBL" id="MEC3935301.1"/>
    </source>
</evidence>
<dbReference type="InterPro" id="IPR050832">
    <property type="entry name" value="Bact_Acetyltransf"/>
</dbReference>
<dbReference type="GO" id="GO:0016747">
    <property type="term" value="F:acyltransferase activity, transferring groups other than amino-acyl groups"/>
    <property type="evidence" value="ECO:0007669"/>
    <property type="project" value="InterPro"/>
</dbReference>
<dbReference type="EMBL" id="JAYMCU010000004">
    <property type="protein sequence ID" value="MEC3935301.1"/>
    <property type="molecule type" value="Genomic_DNA"/>
</dbReference>
<dbReference type="Proteomes" id="UP001149314">
    <property type="component" value="Unassembled WGS sequence"/>
</dbReference>
<dbReference type="InterPro" id="IPR000182">
    <property type="entry name" value="GNAT_dom"/>
</dbReference>
<reference evidence="7" key="2">
    <citation type="submission" date="2017-09" db="EMBL/GenBank/DDBJ databases">
        <title>FDA dAtabase for Regulatory Grade micrObial Sequences (FDA-ARGOS): Supporting development and validation of Infectious Disease Dx tests.</title>
        <authorList>
            <person name="Minogue T."/>
            <person name="Wolcott M."/>
            <person name="Wasieloski L."/>
            <person name="Aguilar W."/>
            <person name="Moore D."/>
            <person name="Tallon L."/>
            <person name="Sadzewicz L."/>
            <person name="Ott S."/>
            <person name="Zhao X."/>
            <person name="Nagaraj S."/>
            <person name="Vavikolanu K."/>
            <person name="Aluvathingal J."/>
            <person name="Nadendla S."/>
            <person name="Sichtig H."/>
        </authorList>
    </citation>
    <scope>NUCLEOTIDE SEQUENCE [LARGE SCALE GENOMIC DNA]</scope>
    <source>
        <strain evidence="7">FDAARGOS_404</strain>
    </source>
</reference>
<evidence type="ECO:0000313" key="7">
    <source>
        <dbReference type="Proteomes" id="UP000222768"/>
    </source>
</evidence>
<dbReference type="EMBL" id="JAOURS010000006">
    <property type="protein sequence ID" value="MDC6638166.1"/>
    <property type="molecule type" value="Genomic_DNA"/>
</dbReference>
<dbReference type="GeneID" id="30332535"/>
<dbReference type="SUPFAM" id="SSF55729">
    <property type="entry name" value="Acyl-CoA N-acyltransferases (Nat)"/>
    <property type="match status" value="1"/>
</dbReference>
<reference evidence="5 8" key="4">
    <citation type="submission" date="2024-01" db="EMBL/GenBank/DDBJ databases">
        <title>Comparative Genomics of Leclercia adecarboxylata Strains Isolated from Several Sources.</title>
        <authorList>
            <person name="Yescas-Zazueta V."/>
            <person name="Balbuena-Alonso M.G."/>
            <person name="Valencia D."/>
            <person name="Mendez-Pfeiffer P.A."/>
            <person name="Ballesteros-Monrreal M.G."/>
            <person name="Rocha-Gracia R.D.C."/>
            <person name="Barrios-Villa E."/>
        </authorList>
    </citation>
    <scope>NUCLEOTIDE SEQUENCE [LARGE SCALE GENOMIC DNA]</scope>
    <source>
        <strain evidence="5 8">33MEM</strain>
    </source>
</reference>
<evidence type="ECO:0000259" key="3">
    <source>
        <dbReference type="PROSITE" id="PS51186"/>
    </source>
</evidence>
<keyword evidence="8" id="KW-1185">Reference proteome</keyword>
<comment type="caution">
    <text evidence="6">The sequence shown here is derived from an EMBL/GenBank/DDBJ whole genome shotgun (WGS) entry which is preliminary data.</text>
</comment>
<gene>
    <name evidence="6" type="ORF">CRX53_09380</name>
    <name evidence="4" type="ORF">OEZ79_07950</name>
    <name evidence="5" type="ORF">VOF76_03865</name>
</gene>
<accession>A0A7H0FII5</accession>
<dbReference type="Proteomes" id="UP000222768">
    <property type="component" value="Unassembled WGS sequence"/>
</dbReference>
<keyword evidence="1 6" id="KW-0808">Transferase</keyword>
<evidence type="ECO:0000256" key="1">
    <source>
        <dbReference type="ARBA" id="ARBA00022679"/>
    </source>
</evidence>
<feature type="domain" description="N-acetyltransferase" evidence="3">
    <location>
        <begin position="4"/>
        <end position="152"/>
    </location>
</feature>
<reference evidence="6" key="1">
    <citation type="submission" date="2017-09" db="EMBL/GenBank/DDBJ databases">
        <title>FDA dAtabase for Regulatory Grade micrObial Sequences (FDA-ARGOS): Supporting development and validation of Infectious Disease Dx tests.</title>
        <authorList>
            <person name="Minogue T."/>
            <person name="Wolcott M."/>
            <person name="Wasieloski L."/>
            <person name="Aguilar W."/>
            <person name="Moore D."/>
            <person name="Tallon L.J."/>
            <person name="Sadzewicz L."/>
            <person name="Ott S."/>
            <person name="Zhao X."/>
            <person name="Nagaraj S."/>
            <person name="Vavikolanu K."/>
            <person name="Aluvathingal J."/>
            <person name="Nadendla S."/>
            <person name="Sichtig H."/>
        </authorList>
    </citation>
    <scope>NUCLEOTIDE SEQUENCE</scope>
    <source>
        <strain evidence="6">FDAARGOS_404</strain>
    </source>
</reference>
<protein>
    <submittedName>
        <fullName evidence="4 6">N-acetyltransferase</fullName>
    </submittedName>
</protein>
<dbReference type="CDD" id="cd04301">
    <property type="entry name" value="NAT_SF"/>
    <property type="match status" value="1"/>
</dbReference>